<sequence length="87" mass="9958">MPMDFKRRSCVATPVSALRQAKSAGDRMLPPDQGRAPPSRPDDAVMRTDPQDKVIVQYTGRVGWTRIYPNSAPFQPQCRRQSWLMKR</sequence>
<dbReference type="AlphaFoldDB" id="A0A1L3I591"/>
<evidence type="ECO:0000313" key="2">
    <source>
        <dbReference type="EMBL" id="APG47268.1"/>
    </source>
</evidence>
<dbReference type="Proteomes" id="UP000183859">
    <property type="component" value="Chromosome"/>
</dbReference>
<gene>
    <name evidence="2" type="ORF">PhaeoP97_01855</name>
</gene>
<name>A0A1L3I591_9RHOB</name>
<proteinExistence type="predicted"/>
<keyword evidence="3" id="KW-1185">Reference proteome</keyword>
<evidence type="ECO:0000313" key="3">
    <source>
        <dbReference type="Proteomes" id="UP000183859"/>
    </source>
</evidence>
<accession>A0A1L3I591</accession>
<evidence type="ECO:0000256" key="1">
    <source>
        <dbReference type="SAM" id="MobiDB-lite"/>
    </source>
</evidence>
<reference evidence="3" key="1">
    <citation type="submission" date="2016-07" db="EMBL/GenBank/DDBJ databases">
        <title>Phaeobacter portensis sp. nov., a tropodithietic acid producing bacterium isolated from a German harbor.</title>
        <authorList>
            <person name="Freese H.M."/>
            <person name="Bunk B."/>
            <person name="Breider S."/>
            <person name="Brinkhoff T."/>
        </authorList>
    </citation>
    <scope>NUCLEOTIDE SEQUENCE [LARGE SCALE GENOMIC DNA]</scope>
    <source>
        <strain evidence="3">P97</strain>
    </source>
</reference>
<protein>
    <submittedName>
        <fullName evidence="2">Uncharacterized protein</fullName>
    </submittedName>
</protein>
<dbReference type="EMBL" id="CP016364">
    <property type="protein sequence ID" value="APG47268.1"/>
    <property type="molecule type" value="Genomic_DNA"/>
</dbReference>
<organism evidence="2 3">
    <name type="scientific">Phaeobacter porticola</name>
    <dbReference type="NCBI Taxonomy" id="1844006"/>
    <lineage>
        <taxon>Bacteria</taxon>
        <taxon>Pseudomonadati</taxon>
        <taxon>Pseudomonadota</taxon>
        <taxon>Alphaproteobacteria</taxon>
        <taxon>Rhodobacterales</taxon>
        <taxon>Roseobacteraceae</taxon>
        <taxon>Phaeobacter</taxon>
    </lineage>
</organism>
<feature type="region of interest" description="Disordered" evidence="1">
    <location>
        <begin position="19"/>
        <end position="50"/>
    </location>
</feature>
<feature type="compositionally biased region" description="Basic and acidic residues" evidence="1">
    <location>
        <begin position="40"/>
        <end position="50"/>
    </location>
</feature>
<dbReference type="STRING" id="1844006.PhaeoP97_01855"/>
<dbReference type="KEGG" id="php:PhaeoP97_01855"/>